<dbReference type="Proteomes" id="UP000639643">
    <property type="component" value="Unassembled WGS sequence"/>
</dbReference>
<comment type="caution">
    <text evidence="2">The sequence shown here is derived from an EMBL/GenBank/DDBJ whole genome shotgun (WGS) entry which is preliminary data.</text>
</comment>
<evidence type="ECO:0000313" key="3">
    <source>
        <dbReference type="Proteomes" id="UP000639643"/>
    </source>
</evidence>
<dbReference type="EMBL" id="WIGM01000856">
    <property type="protein sequence ID" value="KAF6810354.1"/>
    <property type="molecule type" value="Genomic_DNA"/>
</dbReference>
<keyword evidence="3" id="KW-1185">Reference proteome</keyword>
<evidence type="ECO:0000313" key="2">
    <source>
        <dbReference type="EMBL" id="KAF6810354.1"/>
    </source>
</evidence>
<feature type="region of interest" description="Disordered" evidence="1">
    <location>
        <begin position="29"/>
        <end position="49"/>
    </location>
</feature>
<sequence length="110" mass="11906">MSWEAVAQIAVAISIGRGPVRRLFETVPRGRDQQTALHPPYGRLRGLDKRRDGMKGLSFEFRPTVRAGKPAAAAAADKSEVAERGVGVGDALKIGRRVQKGEKAGLSRRD</sequence>
<protein>
    <submittedName>
        <fullName evidence="2">Uncharacterized protein</fullName>
    </submittedName>
</protein>
<proteinExistence type="predicted"/>
<evidence type="ECO:0000256" key="1">
    <source>
        <dbReference type="SAM" id="MobiDB-lite"/>
    </source>
</evidence>
<gene>
    <name evidence="2" type="ORF">CMUS01_13487</name>
</gene>
<organism evidence="2 3">
    <name type="scientific">Colletotrichum musicola</name>
    <dbReference type="NCBI Taxonomy" id="2175873"/>
    <lineage>
        <taxon>Eukaryota</taxon>
        <taxon>Fungi</taxon>
        <taxon>Dikarya</taxon>
        <taxon>Ascomycota</taxon>
        <taxon>Pezizomycotina</taxon>
        <taxon>Sordariomycetes</taxon>
        <taxon>Hypocreomycetidae</taxon>
        <taxon>Glomerellales</taxon>
        <taxon>Glomerellaceae</taxon>
        <taxon>Colletotrichum</taxon>
        <taxon>Colletotrichum orchidearum species complex</taxon>
    </lineage>
</organism>
<dbReference type="AlphaFoldDB" id="A0A8H6JC31"/>
<name>A0A8H6JC31_9PEZI</name>
<reference evidence="2" key="1">
    <citation type="journal article" date="2020" name="Phytopathology">
        <title>Genome Sequence Resources of Colletotrichum truncatum, C. plurivorum, C. musicola, and C. sojae: Four Species Pathogenic to Soybean (Glycine max).</title>
        <authorList>
            <person name="Rogerio F."/>
            <person name="Boufleur T.R."/>
            <person name="Ciampi-Guillardi M."/>
            <person name="Sukno S.A."/>
            <person name="Thon M.R."/>
            <person name="Massola Junior N.S."/>
            <person name="Baroncelli R."/>
        </authorList>
    </citation>
    <scope>NUCLEOTIDE SEQUENCE</scope>
    <source>
        <strain evidence="2">LFN0074</strain>
    </source>
</reference>
<accession>A0A8H6JC31</accession>